<keyword evidence="3" id="KW-0067">ATP-binding</keyword>
<organism evidence="3 4">
    <name type="scientific">Fodinisporobacter ferrooxydans</name>
    <dbReference type="NCBI Taxonomy" id="2901836"/>
    <lineage>
        <taxon>Bacteria</taxon>
        <taxon>Bacillati</taxon>
        <taxon>Bacillota</taxon>
        <taxon>Bacilli</taxon>
        <taxon>Bacillales</taxon>
        <taxon>Alicyclobacillaceae</taxon>
        <taxon>Fodinisporobacter</taxon>
    </lineage>
</organism>
<keyword evidence="4" id="KW-1185">Reference proteome</keyword>
<keyword evidence="1" id="KW-0723">Serine/threonine-protein kinase</keyword>
<dbReference type="Pfam" id="PF13581">
    <property type="entry name" value="HATPase_c_2"/>
    <property type="match status" value="1"/>
</dbReference>
<sequence length="156" mass="17656">MQHAHTHVYGTFPSRLGTEKLALVMAERFLAPFHIDEEIVSDIKTILAECCLNAMEHGNAFDPLCDYAVELELEMKELLIRVFNSGTSNIDKDEVINAFPTIESAFSENSRTRGWGLQLIDQLANNWEFCTRQGRTFLEVQVKIPNRNGGERLAGQ</sequence>
<gene>
    <name evidence="3" type="ORF">LSG31_10675</name>
</gene>
<dbReference type="InterPro" id="IPR003594">
    <property type="entry name" value="HATPase_dom"/>
</dbReference>
<evidence type="ECO:0000256" key="1">
    <source>
        <dbReference type="ARBA" id="ARBA00022527"/>
    </source>
</evidence>
<keyword evidence="1" id="KW-0808">Transferase</keyword>
<evidence type="ECO:0000259" key="2">
    <source>
        <dbReference type="Pfam" id="PF13581"/>
    </source>
</evidence>
<dbReference type="GO" id="GO:0005524">
    <property type="term" value="F:ATP binding"/>
    <property type="evidence" value="ECO:0007669"/>
    <property type="project" value="UniProtKB-KW"/>
</dbReference>
<proteinExistence type="predicted"/>
<dbReference type="RefSeq" id="WP_347439239.1">
    <property type="nucleotide sequence ID" value="NZ_CP089291.1"/>
</dbReference>
<name>A0ABY4CTI7_9BACL</name>
<evidence type="ECO:0000313" key="4">
    <source>
        <dbReference type="Proteomes" id="UP000830167"/>
    </source>
</evidence>
<protein>
    <submittedName>
        <fullName evidence="3">ATP-binding protein</fullName>
    </submittedName>
</protein>
<dbReference type="Proteomes" id="UP000830167">
    <property type="component" value="Chromosome"/>
</dbReference>
<feature type="domain" description="Histidine kinase/HSP90-like ATPase" evidence="2">
    <location>
        <begin position="12"/>
        <end position="137"/>
    </location>
</feature>
<evidence type="ECO:0000313" key="3">
    <source>
        <dbReference type="EMBL" id="UOF92571.1"/>
    </source>
</evidence>
<dbReference type="InterPro" id="IPR050267">
    <property type="entry name" value="Anti-sigma-factor_SerPK"/>
</dbReference>
<dbReference type="SUPFAM" id="SSF55874">
    <property type="entry name" value="ATPase domain of HSP90 chaperone/DNA topoisomerase II/histidine kinase"/>
    <property type="match status" value="1"/>
</dbReference>
<reference evidence="3" key="1">
    <citation type="submission" date="2021-12" db="EMBL/GenBank/DDBJ databases">
        <title>Alicyclobacillaceae gen. nov., sp. nov., isolated from chalcocite enrichment system.</title>
        <authorList>
            <person name="Jiang Z."/>
        </authorList>
    </citation>
    <scope>NUCLEOTIDE SEQUENCE</scope>
    <source>
        <strain evidence="3">MYW30-H2</strain>
    </source>
</reference>
<dbReference type="InterPro" id="IPR036890">
    <property type="entry name" value="HATPase_C_sf"/>
</dbReference>
<keyword evidence="3" id="KW-0547">Nucleotide-binding</keyword>
<dbReference type="Gene3D" id="3.30.565.10">
    <property type="entry name" value="Histidine kinase-like ATPase, C-terminal domain"/>
    <property type="match status" value="1"/>
</dbReference>
<keyword evidence="1" id="KW-0418">Kinase</keyword>
<accession>A0ABY4CTI7</accession>
<dbReference type="PANTHER" id="PTHR35526">
    <property type="entry name" value="ANTI-SIGMA-F FACTOR RSBW-RELATED"/>
    <property type="match status" value="1"/>
</dbReference>
<dbReference type="PANTHER" id="PTHR35526:SF3">
    <property type="entry name" value="ANTI-SIGMA-F FACTOR RSBW"/>
    <property type="match status" value="1"/>
</dbReference>
<dbReference type="EMBL" id="CP089291">
    <property type="protein sequence ID" value="UOF92571.1"/>
    <property type="molecule type" value="Genomic_DNA"/>
</dbReference>